<dbReference type="EMBL" id="KZ821287">
    <property type="protein sequence ID" value="PYH40401.1"/>
    <property type="molecule type" value="Genomic_DNA"/>
</dbReference>
<dbReference type="SUPFAM" id="SSF51197">
    <property type="entry name" value="Clavaminate synthase-like"/>
    <property type="match status" value="1"/>
</dbReference>
<organism evidence="1 2">
    <name type="scientific">Aspergillus saccharolyticus JOP 1030-1</name>
    <dbReference type="NCBI Taxonomy" id="1450539"/>
    <lineage>
        <taxon>Eukaryota</taxon>
        <taxon>Fungi</taxon>
        <taxon>Dikarya</taxon>
        <taxon>Ascomycota</taxon>
        <taxon>Pezizomycotina</taxon>
        <taxon>Eurotiomycetes</taxon>
        <taxon>Eurotiomycetidae</taxon>
        <taxon>Eurotiales</taxon>
        <taxon>Aspergillaceae</taxon>
        <taxon>Aspergillus</taxon>
        <taxon>Aspergillus subgen. Circumdati</taxon>
    </lineage>
</organism>
<dbReference type="Proteomes" id="UP000248349">
    <property type="component" value="Unassembled WGS sequence"/>
</dbReference>
<keyword evidence="2" id="KW-1185">Reference proteome</keyword>
<evidence type="ECO:0000313" key="2">
    <source>
        <dbReference type="Proteomes" id="UP000248349"/>
    </source>
</evidence>
<protein>
    <submittedName>
        <fullName evidence="1">Uncharacterized protein</fullName>
    </submittedName>
</protein>
<sequence length="112" mass="12440">MLKGNQIRHVQYICVTPRRFTTPWALELKKQCFENYIGTTHWPHCDIRPAAEKPMRDGKVCSKDRTDSSLYLGKADSTIYGAVSGAVLAGIRLVMPSGVHHIMESPNSAAVL</sequence>
<name>A0A318YZG5_9EURO</name>
<dbReference type="OrthoDB" id="445007at2759"/>
<reference evidence="1 2" key="1">
    <citation type="submission" date="2016-12" db="EMBL/GenBank/DDBJ databases">
        <title>The genomes of Aspergillus section Nigri reveals drivers in fungal speciation.</title>
        <authorList>
            <consortium name="DOE Joint Genome Institute"/>
            <person name="Vesth T.C."/>
            <person name="Nybo J."/>
            <person name="Theobald S."/>
            <person name="Brandl J."/>
            <person name="Frisvad J.C."/>
            <person name="Nielsen K.F."/>
            <person name="Lyhne E.K."/>
            <person name="Kogle M.E."/>
            <person name="Kuo A."/>
            <person name="Riley R."/>
            <person name="Clum A."/>
            <person name="Nolan M."/>
            <person name="Lipzen A."/>
            <person name="Salamov A."/>
            <person name="Henrissat B."/>
            <person name="Wiebenga A."/>
            <person name="De Vries R.P."/>
            <person name="Grigoriev I.V."/>
            <person name="Mortensen U.H."/>
            <person name="Andersen M.R."/>
            <person name="Baker S.E."/>
        </authorList>
    </citation>
    <scope>NUCLEOTIDE SEQUENCE [LARGE SCALE GENOMIC DNA]</scope>
    <source>
        <strain evidence="1 2">JOP 1030-1</strain>
    </source>
</reference>
<dbReference type="GeneID" id="37079661"/>
<dbReference type="AlphaFoldDB" id="A0A318YZG5"/>
<gene>
    <name evidence="1" type="ORF">BP01DRAFT_395913</name>
</gene>
<accession>A0A318YZG5</accession>
<dbReference type="RefSeq" id="XP_025426383.1">
    <property type="nucleotide sequence ID" value="XM_025578432.1"/>
</dbReference>
<proteinExistence type="predicted"/>
<evidence type="ECO:0000313" key="1">
    <source>
        <dbReference type="EMBL" id="PYH40401.1"/>
    </source>
</evidence>